<gene>
    <name evidence="3" type="ORF">M2272_000612</name>
</gene>
<dbReference type="Proteomes" id="UP001160130">
    <property type="component" value="Unassembled WGS sequence"/>
</dbReference>
<keyword evidence="4" id="KW-1185">Reference proteome</keyword>
<dbReference type="PANTHER" id="PTHR46268">
    <property type="entry name" value="STRESS RESPONSE PROTEIN NHAX"/>
    <property type="match status" value="1"/>
</dbReference>
<dbReference type="Pfam" id="PF00582">
    <property type="entry name" value="Usp"/>
    <property type="match status" value="2"/>
</dbReference>
<comment type="similarity">
    <text evidence="1">Belongs to the universal stress protein A family.</text>
</comment>
<proteinExistence type="inferred from homology"/>
<name>A0ABT6KTE4_9MYCO</name>
<dbReference type="SUPFAM" id="SSF52402">
    <property type="entry name" value="Adenine nucleotide alpha hydrolases-like"/>
    <property type="match status" value="2"/>
</dbReference>
<evidence type="ECO:0000313" key="4">
    <source>
        <dbReference type="Proteomes" id="UP001160130"/>
    </source>
</evidence>
<evidence type="ECO:0000259" key="2">
    <source>
        <dbReference type="Pfam" id="PF00582"/>
    </source>
</evidence>
<protein>
    <submittedName>
        <fullName evidence="3">Nucleotide-binding universal stress UspA family protein</fullName>
    </submittedName>
</protein>
<dbReference type="CDD" id="cd23944">
    <property type="entry name" value="USP_Rv2623_repeat1"/>
    <property type="match status" value="1"/>
</dbReference>
<dbReference type="Gene3D" id="3.40.50.620">
    <property type="entry name" value="HUPs"/>
    <property type="match status" value="2"/>
</dbReference>
<organism evidence="3 4">
    <name type="scientific">Mycolicibacterium frederiksbergense</name>
    <dbReference type="NCBI Taxonomy" id="117567"/>
    <lineage>
        <taxon>Bacteria</taxon>
        <taxon>Bacillati</taxon>
        <taxon>Actinomycetota</taxon>
        <taxon>Actinomycetes</taxon>
        <taxon>Mycobacteriales</taxon>
        <taxon>Mycobacteriaceae</taxon>
        <taxon>Mycolicibacterium</taxon>
    </lineage>
</organism>
<feature type="domain" description="UspA" evidence="2">
    <location>
        <begin position="159"/>
        <end position="291"/>
    </location>
</feature>
<feature type="domain" description="UspA" evidence="2">
    <location>
        <begin position="9"/>
        <end position="146"/>
    </location>
</feature>
<dbReference type="EMBL" id="JARXVE010000001">
    <property type="protein sequence ID" value="MDH6193991.1"/>
    <property type="molecule type" value="Genomic_DNA"/>
</dbReference>
<comment type="caution">
    <text evidence="3">The sequence shown here is derived from an EMBL/GenBank/DDBJ whole genome shotgun (WGS) entry which is preliminary data.</text>
</comment>
<dbReference type="PRINTS" id="PR01438">
    <property type="entry name" value="UNVRSLSTRESS"/>
</dbReference>
<dbReference type="InterPro" id="IPR006015">
    <property type="entry name" value="Universal_stress_UspA"/>
</dbReference>
<evidence type="ECO:0000256" key="1">
    <source>
        <dbReference type="ARBA" id="ARBA00008791"/>
    </source>
</evidence>
<sequence length="292" mass="30858">MVKSAKYGIIAAVDGSAESEIATRWAADEAVMRKVPITLMHVITPMTTSWPIPQLELSTAEWQKANAQHLIEKAQKTLLASIGKADGPTIHTEIKTSEVVTGLLDASTQALMVVVGSRGLGAASRALLGSVSSGLVHHSHCPVVVAHAGDTPGNDQLSPVVLGIDGSPASEAATALAFDEAARRRVDLIALHAWSDVGVFPILGMDWREYEDQGHEVLGERLAGWSGQYPDVRVQRKIVCDRPAQWLVDESHQAQLVVVGSHGRGGFPGRLLGSVSSAVAQAAKAPVMVVRG</sequence>
<accession>A0ABT6KTE4</accession>
<evidence type="ECO:0000313" key="3">
    <source>
        <dbReference type="EMBL" id="MDH6193991.1"/>
    </source>
</evidence>
<reference evidence="3 4" key="1">
    <citation type="submission" date="2023-04" db="EMBL/GenBank/DDBJ databases">
        <title>Forest soil microbial communities from Buena Vista Peninsula, Colon Province, Panama.</title>
        <authorList>
            <person name="Bouskill N."/>
        </authorList>
    </citation>
    <scope>NUCLEOTIDE SEQUENCE [LARGE SCALE GENOMIC DNA]</scope>
    <source>
        <strain evidence="3 4">AC80</strain>
    </source>
</reference>
<dbReference type="InterPro" id="IPR006016">
    <property type="entry name" value="UspA"/>
</dbReference>
<dbReference type="InterPro" id="IPR014729">
    <property type="entry name" value="Rossmann-like_a/b/a_fold"/>
</dbReference>
<dbReference type="PANTHER" id="PTHR46268:SF6">
    <property type="entry name" value="UNIVERSAL STRESS PROTEIN UP12"/>
    <property type="match status" value="1"/>
</dbReference>
<dbReference type="RefSeq" id="WP_280830650.1">
    <property type="nucleotide sequence ID" value="NZ_JARXVE010000001.1"/>
</dbReference>